<keyword evidence="7 8" id="KW-0472">Membrane</keyword>
<keyword evidence="4 8" id="KW-0560">Oxidoreductase</keyword>
<feature type="binding site" evidence="8">
    <location>
        <position position="54"/>
    </location>
    <ligand>
        <name>Fe cation</name>
        <dbReference type="ChEBI" id="CHEBI:24875"/>
        <label>1</label>
    </ligand>
</feature>
<sequence>MTLLLTPKDLESIIRVDHAGEYGAKRIYEGQLRVLKNKPSAVVIEEMYAQELAHLETFSQMIPKNRVRPTLLQPLWHWGAYAMGAGTAFLGEKAAMACTAAVEEVIDAHYQEQIKFLGEDQMALKNTLEKFRAEECQHRDIAYDHGAKEAPAYPLLSGVIKGMTRLAIALSKRL</sequence>
<evidence type="ECO:0000256" key="7">
    <source>
        <dbReference type="ARBA" id="ARBA00023136"/>
    </source>
</evidence>
<feature type="binding site" evidence="8">
    <location>
        <position position="135"/>
    </location>
    <ligand>
        <name>Fe cation</name>
        <dbReference type="ChEBI" id="CHEBI:24875"/>
        <label>2</label>
    </ligand>
</feature>
<evidence type="ECO:0000256" key="6">
    <source>
        <dbReference type="ARBA" id="ARBA00023033"/>
    </source>
</evidence>
<dbReference type="PANTHER" id="PTHR11237:SF4">
    <property type="entry name" value="5-DEMETHOXYUBIQUINONE HYDROXYLASE, MITOCHONDRIAL"/>
    <property type="match status" value="1"/>
</dbReference>
<comment type="subcellular location">
    <subcellularLocation>
        <location evidence="8">Cell membrane</location>
        <topology evidence="8">Peripheral membrane protein</topology>
    </subcellularLocation>
</comment>
<dbReference type="Pfam" id="PF03232">
    <property type="entry name" value="COQ7"/>
    <property type="match status" value="1"/>
</dbReference>
<dbReference type="InterPro" id="IPR011566">
    <property type="entry name" value="Ubq_synth_Coq7"/>
</dbReference>
<protein>
    <recommendedName>
        <fullName evidence="8">3-demethoxyubiquinol 3-hydroxylase</fullName>
        <shortName evidence="8">DMQ hydroxylase</shortName>
        <ecNumber evidence="8">1.14.99.60</ecNumber>
    </recommendedName>
    <alternativeName>
        <fullName evidence="8">2-nonaprenyl-3-methyl-6-methoxy-1,4-benzoquinol hydroxylase</fullName>
    </alternativeName>
</protein>
<evidence type="ECO:0000256" key="2">
    <source>
        <dbReference type="ARBA" id="ARBA00022688"/>
    </source>
</evidence>
<feature type="binding site" evidence="8">
    <location>
        <position position="103"/>
    </location>
    <ligand>
        <name>Fe cation</name>
        <dbReference type="ChEBI" id="CHEBI:24875"/>
        <label>2</label>
    </ligand>
</feature>
<evidence type="ECO:0000313" key="9">
    <source>
        <dbReference type="EMBL" id="WVX67716.1"/>
    </source>
</evidence>
<dbReference type="EC" id="1.14.99.60" evidence="8"/>
<keyword evidence="8" id="KW-1003">Cell membrane</keyword>
<evidence type="ECO:0000256" key="1">
    <source>
        <dbReference type="ARBA" id="ARBA00004749"/>
    </source>
</evidence>
<comment type="catalytic activity">
    <reaction evidence="8">
        <text>a 5-methoxy-2-methyl-3-(all-trans-polyprenyl)benzene-1,4-diol + AH2 + O2 = a 3-demethylubiquinol + A + H2O</text>
        <dbReference type="Rhea" id="RHEA:50908"/>
        <dbReference type="Rhea" id="RHEA-COMP:10859"/>
        <dbReference type="Rhea" id="RHEA-COMP:10914"/>
        <dbReference type="ChEBI" id="CHEBI:13193"/>
        <dbReference type="ChEBI" id="CHEBI:15377"/>
        <dbReference type="ChEBI" id="CHEBI:15379"/>
        <dbReference type="ChEBI" id="CHEBI:17499"/>
        <dbReference type="ChEBI" id="CHEBI:84167"/>
        <dbReference type="ChEBI" id="CHEBI:84422"/>
        <dbReference type="EC" id="1.14.99.60"/>
    </reaction>
</comment>
<feature type="binding site" evidence="8">
    <location>
        <position position="135"/>
    </location>
    <ligand>
        <name>Fe cation</name>
        <dbReference type="ChEBI" id="CHEBI:24875"/>
        <label>1</label>
    </ligand>
</feature>
<dbReference type="CDD" id="cd01042">
    <property type="entry name" value="DMQH"/>
    <property type="match status" value="1"/>
</dbReference>
<keyword evidence="5 8" id="KW-0408">Iron</keyword>
<evidence type="ECO:0000256" key="8">
    <source>
        <dbReference type="HAMAP-Rule" id="MF_01658"/>
    </source>
</evidence>
<evidence type="ECO:0000313" key="10">
    <source>
        <dbReference type="Proteomes" id="UP001330434"/>
    </source>
</evidence>
<comment type="function">
    <text evidence="8">Catalyzes the hydroxylation of 2-nonaprenyl-3-methyl-6-methoxy-1,4-benzoquinol during ubiquinone biosynthesis.</text>
</comment>
<evidence type="ECO:0000256" key="4">
    <source>
        <dbReference type="ARBA" id="ARBA00023002"/>
    </source>
</evidence>
<proteinExistence type="inferred from homology"/>
<dbReference type="HAMAP" id="MF_01658">
    <property type="entry name" value="COQ7"/>
    <property type="match status" value="1"/>
</dbReference>
<gene>
    <name evidence="8" type="primary">coq7</name>
    <name evidence="9" type="ORF">Bealeia1_01932</name>
</gene>
<accession>A0ABZ2C5F2</accession>
<comment type="similarity">
    <text evidence="8">Belongs to the COQ7 family.</text>
</comment>
<evidence type="ECO:0000256" key="5">
    <source>
        <dbReference type="ARBA" id="ARBA00023004"/>
    </source>
</evidence>
<dbReference type="EMBL" id="CP133270">
    <property type="protein sequence ID" value="WVX67716.1"/>
    <property type="molecule type" value="Genomic_DNA"/>
</dbReference>
<dbReference type="PANTHER" id="PTHR11237">
    <property type="entry name" value="COENZYME Q10 BIOSYNTHESIS PROTEIN 7"/>
    <property type="match status" value="1"/>
</dbReference>
<dbReference type="SUPFAM" id="SSF47240">
    <property type="entry name" value="Ferritin-like"/>
    <property type="match status" value="1"/>
</dbReference>
<keyword evidence="2 8" id="KW-0831">Ubiquinone biosynthesis</keyword>
<evidence type="ECO:0000256" key="3">
    <source>
        <dbReference type="ARBA" id="ARBA00022723"/>
    </source>
</evidence>
<dbReference type="Gene3D" id="1.20.1260.10">
    <property type="match status" value="1"/>
</dbReference>
<name>A0ABZ2C5F2_9PROT</name>
<feature type="binding site" evidence="8">
    <location>
        <position position="138"/>
    </location>
    <ligand>
        <name>Fe cation</name>
        <dbReference type="ChEBI" id="CHEBI:24875"/>
        <label>2</label>
    </ligand>
</feature>
<feature type="binding site" evidence="8">
    <location>
        <position position="21"/>
    </location>
    <ligand>
        <name>Fe cation</name>
        <dbReference type="ChEBI" id="CHEBI:24875"/>
        <label>1</label>
    </ligand>
</feature>
<organism evidence="9 10">
    <name type="scientific">Candidatus Bealeia paramacronuclearis</name>
    <dbReference type="NCBI Taxonomy" id="1921001"/>
    <lineage>
        <taxon>Bacteria</taxon>
        <taxon>Pseudomonadati</taxon>
        <taxon>Pseudomonadota</taxon>
        <taxon>Alphaproteobacteria</taxon>
        <taxon>Holosporales</taxon>
        <taxon>Holosporaceae</taxon>
        <taxon>Candidatus Bealeia</taxon>
    </lineage>
</organism>
<dbReference type="InterPro" id="IPR009078">
    <property type="entry name" value="Ferritin-like_SF"/>
</dbReference>
<feature type="binding site" evidence="8">
    <location>
        <position position="51"/>
    </location>
    <ligand>
        <name>Fe cation</name>
        <dbReference type="ChEBI" id="CHEBI:24875"/>
        <label>1</label>
    </ligand>
</feature>
<comment type="pathway">
    <text evidence="1 8">Cofactor biosynthesis; ubiquinone biosynthesis.</text>
</comment>
<dbReference type="InterPro" id="IPR012347">
    <property type="entry name" value="Ferritin-like"/>
</dbReference>
<keyword evidence="3 8" id="KW-0479">Metal-binding</keyword>
<reference evidence="9 10" key="1">
    <citation type="journal article" date="2024" name="Environ. Microbiol.">
        <title>Novel evolutionary insights on the interactions of the Holosporales (Alphaproteobacteria) with eukaryotic hosts from comparative genomics.</title>
        <authorList>
            <person name="Giovannini M."/>
            <person name="Petroni G."/>
            <person name="Castelli M."/>
        </authorList>
    </citation>
    <scope>NUCLEOTIDE SEQUENCE [LARGE SCALE GENOMIC DNA]</scope>
    <source>
        <strain evidence="9 10">US_Bl 15I1</strain>
    </source>
</reference>
<comment type="cofactor">
    <cofactor evidence="8">
        <name>Fe cation</name>
        <dbReference type="ChEBI" id="CHEBI:24875"/>
    </cofactor>
    <text evidence="8">Binds 2 iron ions per subunit.</text>
</comment>
<dbReference type="Proteomes" id="UP001330434">
    <property type="component" value="Chromosome"/>
</dbReference>
<keyword evidence="6 8" id="KW-0503">Monooxygenase</keyword>
<dbReference type="RefSeq" id="WP_331256400.1">
    <property type="nucleotide sequence ID" value="NZ_CP133270.1"/>
</dbReference>
<feature type="binding site" evidence="8">
    <location>
        <position position="51"/>
    </location>
    <ligand>
        <name>Fe cation</name>
        <dbReference type="ChEBI" id="CHEBI:24875"/>
        <label>2</label>
    </ligand>
</feature>
<keyword evidence="10" id="KW-1185">Reference proteome</keyword>